<comment type="caution">
    <text evidence="6">The sequence shown here is derived from an EMBL/GenBank/DDBJ whole genome shotgun (WGS) entry which is preliminary data.</text>
</comment>
<keyword evidence="2 5" id="KW-0812">Transmembrane</keyword>
<feature type="transmembrane region" description="Helical" evidence="5">
    <location>
        <begin position="39"/>
        <end position="63"/>
    </location>
</feature>
<evidence type="ECO:0000256" key="5">
    <source>
        <dbReference type="SAM" id="Phobius"/>
    </source>
</evidence>
<evidence type="ECO:0000256" key="4">
    <source>
        <dbReference type="ARBA" id="ARBA00023136"/>
    </source>
</evidence>
<keyword evidence="1" id="KW-1003">Cell membrane</keyword>
<evidence type="ECO:0000256" key="3">
    <source>
        <dbReference type="ARBA" id="ARBA00022989"/>
    </source>
</evidence>
<reference evidence="6" key="1">
    <citation type="journal article" date="2022" name="ISME J.">
        <title>Identification of active gaseous-alkane degraders at natural gas seeps.</title>
        <authorList>
            <person name="Farhan Ul Haque M."/>
            <person name="Hernandez M."/>
            <person name="Crombie A.T."/>
            <person name="Murrell J.C."/>
        </authorList>
    </citation>
    <scope>NUCLEOTIDE SEQUENCE</scope>
    <source>
        <strain evidence="6">PC2</strain>
    </source>
</reference>
<evidence type="ECO:0000256" key="1">
    <source>
        <dbReference type="ARBA" id="ARBA00022475"/>
    </source>
</evidence>
<name>A0ABS9Z5H7_9HYPH</name>
<dbReference type="EMBL" id="JAIVFP010000001">
    <property type="protein sequence ID" value="MCI4682929.1"/>
    <property type="molecule type" value="Genomic_DNA"/>
</dbReference>
<protein>
    <submittedName>
        <fullName evidence="6">DUF1656 domain-containing protein</fullName>
    </submittedName>
</protein>
<dbReference type="Proteomes" id="UP001139104">
    <property type="component" value="Unassembled WGS sequence"/>
</dbReference>
<dbReference type="RefSeq" id="WP_243066909.1">
    <property type="nucleotide sequence ID" value="NZ_JAIVFK010000010.1"/>
</dbReference>
<keyword evidence="7" id="KW-1185">Reference proteome</keyword>
<evidence type="ECO:0000313" key="7">
    <source>
        <dbReference type="Proteomes" id="UP001139104"/>
    </source>
</evidence>
<gene>
    <name evidence="6" type="ORF">K2U94_09155</name>
</gene>
<dbReference type="InterPro" id="IPR012451">
    <property type="entry name" value="DUF1656"/>
</dbReference>
<evidence type="ECO:0000313" key="6">
    <source>
        <dbReference type="EMBL" id="MCI4682929.1"/>
    </source>
</evidence>
<sequence length="64" mass="7230">MTTEINFFGVYVAPFVGDLAVAFLLFLPLRWLFARAGLFALFWHVALVELCLFVAVLGFTVYLV</sequence>
<keyword evidence="3 5" id="KW-1133">Transmembrane helix</keyword>
<keyword evidence="4 5" id="KW-0472">Membrane</keyword>
<feature type="transmembrane region" description="Helical" evidence="5">
    <location>
        <begin position="6"/>
        <end position="27"/>
    </location>
</feature>
<accession>A0ABS9Z5H7</accession>
<organism evidence="6 7">
    <name type="scientific">Candidatus Rhodoblastus alkanivorans</name>
    <dbReference type="NCBI Taxonomy" id="2954117"/>
    <lineage>
        <taxon>Bacteria</taxon>
        <taxon>Pseudomonadati</taxon>
        <taxon>Pseudomonadota</taxon>
        <taxon>Alphaproteobacteria</taxon>
        <taxon>Hyphomicrobiales</taxon>
        <taxon>Rhodoblastaceae</taxon>
        <taxon>Rhodoblastus</taxon>
    </lineage>
</organism>
<proteinExistence type="predicted"/>
<dbReference type="Pfam" id="PF07869">
    <property type="entry name" value="DUF1656"/>
    <property type="match status" value="1"/>
</dbReference>
<evidence type="ECO:0000256" key="2">
    <source>
        <dbReference type="ARBA" id="ARBA00022692"/>
    </source>
</evidence>